<gene>
    <name evidence="2" type="ORF">CLUP02_17853</name>
</gene>
<dbReference type="GeneID" id="73351767"/>
<dbReference type="KEGG" id="clup:CLUP02_17853"/>
<name>A0A9Q8WBB6_9PEZI</name>
<sequence length="476" mass="53640">MSCCDWPGEFDPLLSTPSHLPPRAQCFPDSYSSITFEISEGCRENLKSDTGHQSVGLLVNDRTSSASLARFCPDQSREKEKDDENIYLIENPQYAVLDLRYFGGGERSGRYGRGLESTTVSSGRQNQVSERLDPSPQQPAAWKYLVKRYELQLARKTRGLDVELLSFNGQLYGSLTACLSVHFRRKGVEGASSSATTISLSSSSLFRRLPITYCPAFAAEDFWWPSHKLWRKSDMAHDSFKTTFPLSILKFTQGGGFAAYHGLGKPYVAGAPLGQQASLRLRENLDTELARYLPEKHDRTLRPKALFHLQPSSLIGCSSINKASIFIRHHLSVKLRDPHKLVGTLRRRNEHHKRLHFTTHQPTTKMKPTTTIFAVLSSVSLAVAGELGGPKDEETLSRGPLPIHQLPECWQGCLQSENHLYPPNINKVSVYDFCMDKMFHMRFWSHHALASCTYGACSKAEAWVAQDWYLDICHMN</sequence>
<dbReference type="EMBL" id="CP019472">
    <property type="protein sequence ID" value="UQC76340.1"/>
    <property type="molecule type" value="Genomic_DNA"/>
</dbReference>
<organism evidence="2 3">
    <name type="scientific">Colletotrichum lupini</name>
    <dbReference type="NCBI Taxonomy" id="145971"/>
    <lineage>
        <taxon>Eukaryota</taxon>
        <taxon>Fungi</taxon>
        <taxon>Dikarya</taxon>
        <taxon>Ascomycota</taxon>
        <taxon>Pezizomycotina</taxon>
        <taxon>Sordariomycetes</taxon>
        <taxon>Hypocreomycetidae</taxon>
        <taxon>Glomerellales</taxon>
        <taxon>Glomerellaceae</taxon>
        <taxon>Colletotrichum</taxon>
        <taxon>Colletotrichum acutatum species complex</taxon>
    </lineage>
</organism>
<evidence type="ECO:0000313" key="3">
    <source>
        <dbReference type="Proteomes" id="UP000830671"/>
    </source>
</evidence>
<keyword evidence="3" id="KW-1185">Reference proteome</keyword>
<accession>A0A9Q8WBB6</accession>
<protein>
    <submittedName>
        <fullName evidence="2">Uncharacterized protein</fullName>
    </submittedName>
</protein>
<feature type="compositionally biased region" description="Polar residues" evidence="1">
    <location>
        <begin position="116"/>
        <end position="129"/>
    </location>
</feature>
<reference evidence="2" key="1">
    <citation type="journal article" date="2021" name="Mol. Plant Microbe Interact.">
        <title>Complete Genome Sequence of the Plant-Pathogenic Fungus Colletotrichum lupini.</title>
        <authorList>
            <person name="Baroncelli R."/>
            <person name="Pensec F."/>
            <person name="Da Lio D."/>
            <person name="Boufleur T."/>
            <person name="Vicente I."/>
            <person name="Sarrocco S."/>
            <person name="Picot A."/>
            <person name="Baraldi E."/>
            <person name="Sukno S."/>
            <person name="Thon M."/>
            <person name="Le Floch G."/>
        </authorList>
    </citation>
    <scope>NUCLEOTIDE SEQUENCE</scope>
    <source>
        <strain evidence="2">IMI 504893</strain>
    </source>
</reference>
<dbReference type="AlphaFoldDB" id="A0A9Q8WBB6"/>
<evidence type="ECO:0000256" key="1">
    <source>
        <dbReference type="SAM" id="MobiDB-lite"/>
    </source>
</evidence>
<feature type="region of interest" description="Disordered" evidence="1">
    <location>
        <begin position="110"/>
        <end position="135"/>
    </location>
</feature>
<dbReference type="Proteomes" id="UP000830671">
    <property type="component" value="Chromosome 10"/>
</dbReference>
<dbReference type="RefSeq" id="XP_049137981.1">
    <property type="nucleotide sequence ID" value="XM_049296757.1"/>
</dbReference>
<proteinExistence type="predicted"/>
<evidence type="ECO:0000313" key="2">
    <source>
        <dbReference type="EMBL" id="UQC76340.1"/>
    </source>
</evidence>